<proteinExistence type="predicted"/>
<feature type="region of interest" description="Disordered" evidence="1">
    <location>
        <begin position="115"/>
        <end position="136"/>
    </location>
</feature>
<dbReference type="EMBL" id="CM008047">
    <property type="protein sequence ID" value="PAN12985.1"/>
    <property type="molecule type" value="Genomic_DNA"/>
</dbReference>
<accession>A0A2S3H111</accession>
<evidence type="ECO:0000259" key="2">
    <source>
        <dbReference type="Pfam" id="PF10354"/>
    </source>
</evidence>
<protein>
    <recommendedName>
        <fullName evidence="2">25S rRNA (uridine-N(3))-methyltransferase BMT5-like domain-containing protein</fullName>
    </recommendedName>
</protein>
<dbReference type="GO" id="GO:0070042">
    <property type="term" value="F:rRNA (uridine-N3-)-methyltransferase activity"/>
    <property type="evidence" value="ECO:0007669"/>
    <property type="project" value="InterPro"/>
</dbReference>
<dbReference type="AlphaFoldDB" id="A0A2S3H111"/>
<evidence type="ECO:0000313" key="3">
    <source>
        <dbReference type="EMBL" id="PAN12985.1"/>
    </source>
</evidence>
<feature type="region of interest" description="Disordered" evidence="1">
    <location>
        <begin position="312"/>
        <end position="342"/>
    </location>
</feature>
<dbReference type="Proteomes" id="UP000243499">
    <property type="component" value="Chromosome 2"/>
</dbReference>
<dbReference type="GO" id="GO:0005737">
    <property type="term" value="C:cytoplasm"/>
    <property type="evidence" value="ECO:0007669"/>
    <property type="project" value="TreeGrafter"/>
</dbReference>
<dbReference type="Gramene" id="PAN12985">
    <property type="protein sequence ID" value="PAN12985"/>
    <property type="gene ID" value="PAHAL_2G305500"/>
</dbReference>
<reference evidence="3" key="1">
    <citation type="submission" date="2018-04" db="EMBL/GenBank/DDBJ databases">
        <title>WGS assembly of Panicum hallii.</title>
        <authorList>
            <person name="Lovell J."/>
            <person name="Jenkins J."/>
            <person name="Lowry D."/>
            <person name="Mamidi S."/>
            <person name="Sreedasyam A."/>
            <person name="Weng X."/>
            <person name="Barry K."/>
            <person name="Bonette J."/>
            <person name="Campitelli B."/>
            <person name="Daum C."/>
            <person name="Gordon S."/>
            <person name="Gould B."/>
            <person name="Lipzen A."/>
            <person name="Macqueen A."/>
            <person name="Palacio-Mejia J."/>
            <person name="Plott C."/>
            <person name="Shakirov E."/>
            <person name="Shu S."/>
            <person name="Yoshinaga Y."/>
            <person name="Zane M."/>
            <person name="Rokhsar D."/>
            <person name="Grimwood J."/>
            <person name="Schmutz J."/>
            <person name="Juenger T."/>
        </authorList>
    </citation>
    <scope>NUCLEOTIDE SEQUENCE [LARGE SCALE GENOMIC DNA]</scope>
    <source>
        <strain evidence="3">FIL2</strain>
    </source>
</reference>
<name>A0A2S3H111_9POAL</name>
<dbReference type="Pfam" id="PF10354">
    <property type="entry name" value="BMT5-like"/>
    <property type="match status" value="1"/>
</dbReference>
<organism evidence="3">
    <name type="scientific">Panicum hallii</name>
    <dbReference type="NCBI Taxonomy" id="206008"/>
    <lineage>
        <taxon>Eukaryota</taxon>
        <taxon>Viridiplantae</taxon>
        <taxon>Streptophyta</taxon>
        <taxon>Embryophyta</taxon>
        <taxon>Tracheophyta</taxon>
        <taxon>Spermatophyta</taxon>
        <taxon>Magnoliopsida</taxon>
        <taxon>Liliopsida</taxon>
        <taxon>Poales</taxon>
        <taxon>Poaceae</taxon>
        <taxon>PACMAD clade</taxon>
        <taxon>Panicoideae</taxon>
        <taxon>Panicodae</taxon>
        <taxon>Paniceae</taxon>
        <taxon>Panicinae</taxon>
        <taxon>Panicum</taxon>
        <taxon>Panicum sect. Panicum</taxon>
    </lineage>
</organism>
<dbReference type="PANTHER" id="PTHR11538">
    <property type="entry name" value="PHENYLALANYL-TRNA SYNTHETASE"/>
    <property type="match status" value="1"/>
</dbReference>
<feature type="compositionally biased region" description="Basic and acidic residues" evidence="1">
    <location>
        <begin position="116"/>
        <end position="129"/>
    </location>
</feature>
<feature type="region of interest" description="Disordered" evidence="1">
    <location>
        <begin position="1"/>
        <end position="92"/>
    </location>
</feature>
<dbReference type="InterPro" id="IPR019446">
    <property type="entry name" value="BMT5-like"/>
</dbReference>
<feature type="domain" description="25S rRNA (uridine-N(3))-methyltransferase BMT5-like" evidence="2">
    <location>
        <begin position="153"/>
        <end position="247"/>
    </location>
</feature>
<dbReference type="GO" id="GO:0070475">
    <property type="term" value="P:rRNA base methylation"/>
    <property type="evidence" value="ECO:0007669"/>
    <property type="project" value="InterPro"/>
</dbReference>
<gene>
    <name evidence="3" type="ORF">PAHAL_2G305500</name>
</gene>
<dbReference type="PANTHER" id="PTHR11538:SF26">
    <property type="entry name" value="FERREDOXIN-FOLD ANTICODON-BINDING DOMAIN-CONTAINING PROTEIN 1"/>
    <property type="match status" value="1"/>
</dbReference>
<evidence type="ECO:0000256" key="1">
    <source>
        <dbReference type="SAM" id="MobiDB-lite"/>
    </source>
</evidence>
<feature type="compositionally biased region" description="Basic and acidic residues" evidence="1">
    <location>
        <begin position="75"/>
        <end position="85"/>
    </location>
</feature>
<sequence length="529" mass="57370">MAVGVAAPEVGDPAAATLVGGGGAGGEAPLLAAGKEDPPPADGVPAVEVEGKGAAVRPSEGAPAAIAVEGEEEEEAHKDEDKSEAEAADGVPAVEVEGKGAAAPLERAPAVITVGGEERPTRPRKREAVAAEAEEGDEGEKWLGHYSSGQSILIVGDGDFSFSLALATAFGSGLNLVTTSLDTYEALRGKYSKAESNIMELKRLGATVLHGVDAKKMRFHANLKSSRFDRIVFIFPHAGFKGKENDMHMIKWDLEHLASGSSLAMVEKVPFQKEDYPGYNQKRGDGARCDEPFDLGACCTFKFQIGDLKKLKKRNGKRPGSIPSLGGSNIHPGNWTTDRGPFHHLPPFESRPWQHFPQPDNTGRMLMPPPPYIADQRPQPCFPPNSDGMVRAPYFHQHDSFHPTASMPGPWLNALPDQGGIHQQDSFQPMVSMPGPWLNALPDQGGIDQQDSFHTMASMPGPWLNALPPPGGVPPPIGRTPWPDLAPQEQHWYQQRTSLNHPAFLEHRRRDRESVQEWLRRMIAMYGRP</sequence>